<dbReference type="KEGG" id="ahb:bsdtb5_39440"/>
<feature type="transmembrane region" description="Helical" evidence="11">
    <location>
        <begin position="171"/>
        <end position="196"/>
    </location>
</feature>
<protein>
    <recommendedName>
        <fullName evidence="3 10">Cell division protein FtsX</fullName>
    </recommendedName>
</protein>
<keyword evidence="9 10" id="KW-0131">Cell cycle</keyword>
<dbReference type="EMBL" id="AP024169">
    <property type="protein sequence ID" value="BCN32649.1"/>
    <property type="molecule type" value="Genomic_DNA"/>
</dbReference>
<comment type="similarity">
    <text evidence="2 10">Belongs to the ABC-4 integral membrane protein family. FtsX subfamily.</text>
</comment>
<feature type="transmembrane region" description="Helical" evidence="11">
    <location>
        <begin position="217"/>
        <end position="246"/>
    </location>
</feature>
<gene>
    <name evidence="14" type="primary">ftsX</name>
    <name evidence="14" type="ORF">bsdtb5_39440</name>
</gene>
<dbReference type="RefSeq" id="WP_271713679.1">
    <property type="nucleotide sequence ID" value="NZ_AP024169.1"/>
</dbReference>
<evidence type="ECO:0000256" key="1">
    <source>
        <dbReference type="ARBA" id="ARBA00004651"/>
    </source>
</evidence>
<organism evidence="14 15">
    <name type="scientific">Anaeromicropila herbilytica</name>
    <dbReference type="NCBI Taxonomy" id="2785025"/>
    <lineage>
        <taxon>Bacteria</taxon>
        <taxon>Bacillati</taxon>
        <taxon>Bacillota</taxon>
        <taxon>Clostridia</taxon>
        <taxon>Lachnospirales</taxon>
        <taxon>Lachnospiraceae</taxon>
        <taxon>Anaeromicropila</taxon>
    </lineage>
</organism>
<dbReference type="InterPro" id="IPR003838">
    <property type="entry name" value="ABC3_permease_C"/>
</dbReference>
<name>A0A7R7EPI9_9FIRM</name>
<evidence type="ECO:0000256" key="11">
    <source>
        <dbReference type="SAM" id="Phobius"/>
    </source>
</evidence>
<evidence type="ECO:0000256" key="4">
    <source>
        <dbReference type="ARBA" id="ARBA00022475"/>
    </source>
</evidence>
<dbReference type="NCBIfam" id="NF038347">
    <property type="entry name" value="FtsX_Gpos"/>
    <property type="match status" value="1"/>
</dbReference>
<dbReference type="InterPro" id="IPR004513">
    <property type="entry name" value="FtsX"/>
</dbReference>
<evidence type="ECO:0000256" key="7">
    <source>
        <dbReference type="ARBA" id="ARBA00022989"/>
    </source>
</evidence>
<evidence type="ECO:0000256" key="6">
    <source>
        <dbReference type="ARBA" id="ARBA00022692"/>
    </source>
</evidence>
<sequence length="304" mass="34036">MRASSIGYSIKQGIKNIRRNKMFSLASIGTIMACLFLFGVFYFVLANVQYMMKMAETSVGITVFFDEGIGEAKIKDIGTEIKTRKEISSMNYISAEEAWKKFQKEMYKDDKDLTEAFQGDNPLADSASYEIYLNDVSKQDNLVKFIEKIDGVRKVNSSEVTAKGLSSFNILVGYVSATIIIILISVAVFLISTTITMGISVRKDEIAIMKLIGATDFFIRAPFIVEGILIGFLGSLFPLVVLYFIYNKIIAYITVKYKFNVLSNFLTFLDVKDIFATLIPISILMGIGIGFFGSILTVRKHLRV</sequence>
<keyword evidence="4 10" id="KW-1003">Cell membrane</keyword>
<dbReference type="InterPro" id="IPR040690">
    <property type="entry name" value="FtsX_ECD"/>
</dbReference>
<dbReference type="PIRSF" id="PIRSF003097">
    <property type="entry name" value="FtsX"/>
    <property type="match status" value="1"/>
</dbReference>
<evidence type="ECO:0000256" key="8">
    <source>
        <dbReference type="ARBA" id="ARBA00023136"/>
    </source>
</evidence>
<evidence type="ECO:0000256" key="3">
    <source>
        <dbReference type="ARBA" id="ARBA00021907"/>
    </source>
</evidence>
<proteinExistence type="inferred from homology"/>
<dbReference type="AlphaFoldDB" id="A0A7R7EPI9"/>
<dbReference type="PANTHER" id="PTHR47755:SF1">
    <property type="entry name" value="CELL DIVISION PROTEIN FTSX"/>
    <property type="match status" value="1"/>
</dbReference>
<feature type="domain" description="FtsX extracellular" evidence="13">
    <location>
        <begin position="59"/>
        <end position="155"/>
    </location>
</feature>
<dbReference type="Gene3D" id="3.30.70.3040">
    <property type="match status" value="1"/>
</dbReference>
<reference evidence="14 15" key="1">
    <citation type="submission" date="2020-11" db="EMBL/GenBank/DDBJ databases">
        <title>Draft genome sequencing of a Lachnospiraceae strain isolated from anoxic soil subjected to BSD treatment.</title>
        <authorList>
            <person name="Uek A."/>
            <person name="Tonouchi A."/>
        </authorList>
    </citation>
    <scope>NUCLEOTIDE SEQUENCE [LARGE SCALE GENOMIC DNA]</scope>
    <source>
        <strain evidence="14 15">TB5</strain>
    </source>
</reference>
<dbReference type="Pfam" id="PF18075">
    <property type="entry name" value="FtsX_ECD"/>
    <property type="match status" value="1"/>
</dbReference>
<keyword evidence="7 11" id="KW-1133">Transmembrane helix</keyword>
<dbReference type="InterPro" id="IPR058204">
    <property type="entry name" value="FtsX_firmicutes-type"/>
</dbReference>
<dbReference type="Proteomes" id="UP000595897">
    <property type="component" value="Chromosome"/>
</dbReference>
<feature type="domain" description="ABC3 transporter permease C-terminal" evidence="12">
    <location>
        <begin position="178"/>
        <end position="301"/>
    </location>
</feature>
<evidence type="ECO:0000256" key="9">
    <source>
        <dbReference type="ARBA" id="ARBA00023306"/>
    </source>
</evidence>
<evidence type="ECO:0000313" key="14">
    <source>
        <dbReference type="EMBL" id="BCN32649.1"/>
    </source>
</evidence>
<comment type="subcellular location">
    <subcellularLocation>
        <location evidence="1">Cell membrane</location>
        <topology evidence="1">Multi-pass membrane protein</topology>
    </subcellularLocation>
</comment>
<keyword evidence="6 11" id="KW-0812">Transmembrane</keyword>
<accession>A0A7R7EPI9</accession>
<evidence type="ECO:0000313" key="15">
    <source>
        <dbReference type="Proteomes" id="UP000595897"/>
    </source>
</evidence>
<comment type="function">
    <text evidence="10">Part of the ABC transporter FtsEX involved in asymmetric cellular division facilitating the initiation of sporulation.</text>
</comment>
<dbReference type="GO" id="GO:0051301">
    <property type="term" value="P:cell division"/>
    <property type="evidence" value="ECO:0007669"/>
    <property type="project" value="UniProtKB-KW"/>
</dbReference>
<keyword evidence="5 10" id="KW-0132">Cell division</keyword>
<evidence type="ECO:0000256" key="5">
    <source>
        <dbReference type="ARBA" id="ARBA00022618"/>
    </source>
</evidence>
<dbReference type="Pfam" id="PF02687">
    <property type="entry name" value="FtsX"/>
    <property type="match status" value="1"/>
</dbReference>
<dbReference type="PANTHER" id="PTHR47755">
    <property type="entry name" value="CELL DIVISION PROTEIN FTSX"/>
    <property type="match status" value="1"/>
</dbReference>
<feature type="transmembrane region" description="Helical" evidence="11">
    <location>
        <begin position="21"/>
        <end position="45"/>
    </location>
</feature>
<feature type="transmembrane region" description="Helical" evidence="11">
    <location>
        <begin position="274"/>
        <end position="298"/>
    </location>
</feature>
<dbReference type="PROSITE" id="PS51257">
    <property type="entry name" value="PROKAR_LIPOPROTEIN"/>
    <property type="match status" value="1"/>
</dbReference>
<evidence type="ECO:0000259" key="13">
    <source>
        <dbReference type="Pfam" id="PF18075"/>
    </source>
</evidence>
<dbReference type="GO" id="GO:0005886">
    <property type="term" value="C:plasma membrane"/>
    <property type="evidence" value="ECO:0007669"/>
    <property type="project" value="UniProtKB-SubCell"/>
</dbReference>
<evidence type="ECO:0000259" key="12">
    <source>
        <dbReference type="Pfam" id="PF02687"/>
    </source>
</evidence>
<keyword evidence="8 10" id="KW-0472">Membrane</keyword>
<keyword evidence="15" id="KW-1185">Reference proteome</keyword>
<evidence type="ECO:0000256" key="2">
    <source>
        <dbReference type="ARBA" id="ARBA00007379"/>
    </source>
</evidence>
<evidence type="ECO:0000256" key="10">
    <source>
        <dbReference type="PIRNR" id="PIRNR003097"/>
    </source>
</evidence>